<evidence type="ECO:0000313" key="6">
    <source>
        <dbReference type="EMBL" id="GAA4635301.1"/>
    </source>
</evidence>
<dbReference type="Pfam" id="PF13185">
    <property type="entry name" value="GAF_2"/>
    <property type="match status" value="1"/>
</dbReference>
<evidence type="ECO:0000256" key="3">
    <source>
        <dbReference type="ARBA" id="ARBA00023012"/>
    </source>
</evidence>
<sequence length="531" mass="56865">MPPDSQPGQDRTGLLPQLRLDDLLAELQTRLVAVLTTRDRVHALLEAVVTIEADLDLDSVLRRIVEASATLVEAQSGALRVLPEEDGYGRLVTVGGFGDEPPPRDCLEVPVCVREQAFGTLYLADKAGGGGFDENDENVVAALAIAAGVAIENARLYDEVRRRERWLTASAEVSASLLSGTDPYEELVLVAERARQICDAETSGVLLVDGDEFVLEAAAGLHADIVRGRRYRIDQVIAGRVYRSGRSLETADAAEEFRQAGVSLPIPVGPALIVPLGSAGTARGVLAVSNPPGGATFGEPARRLLEAFAAQAAVALELADRRQDTERLALLEARGRIAKDLHDTVIQQLFATAITLMSAIKISEKRDVAVRVRRAVDDLDDTIRQIRSTIFALQVMPGEHGLRARIQHVIDKAAESLGFAPETRLDGPLDLAVGDEVAVQVPAVLAEALSNVARHARAGRVSVTVSAGDELVVRVIDDGIGFRQGGRRSGLRNMAERAERLGGSFRIRPGESGGTVLEWRVPVHGPERDGG</sequence>
<organism evidence="6 7">
    <name type="scientific">Actinoallomurus vinaceus</name>
    <dbReference type="NCBI Taxonomy" id="1080074"/>
    <lineage>
        <taxon>Bacteria</taxon>
        <taxon>Bacillati</taxon>
        <taxon>Actinomycetota</taxon>
        <taxon>Actinomycetes</taxon>
        <taxon>Streptosporangiales</taxon>
        <taxon>Thermomonosporaceae</taxon>
        <taxon>Actinoallomurus</taxon>
    </lineage>
</organism>
<dbReference type="GO" id="GO:0016301">
    <property type="term" value="F:kinase activity"/>
    <property type="evidence" value="ECO:0007669"/>
    <property type="project" value="UniProtKB-KW"/>
</dbReference>
<dbReference type="SMART" id="SM00387">
    <property type="entry name" value="HATPase_c"/>
    <property type="match status" value="1"/>
</dbReference>
<name>A0ABP8UPQ3_9ACTN</name>
<dbReference type="InterPro" id="IPR050482">
    <property type="entry name" value="Sensor_HK_TwoCompSys"/>
</dbReference>
<dbReference type="Proteomes" id="UP001501442">
    <property type="component" value="Unassembled WGS sequence"/>
</dbReference>
<evidence type="ECO:0000256" key="1">
    <source>
        <dbReference type="ARBA" id="ARBA00022679"/>
    </source>
</evidence>
<dbReference type="InterPro" id="IPR003018">
    <property type="entry name" value="GAF"/>
</dbReference>
<keyword evidence="2 6" id="KW-0418">Kinase</keyword>
<dbReference type="SMART" id="SM00065">
    <property type="entry name" value="GAF"/>
    <property type="match status" value="2"/>
</dbReference>
<dbReference type="CDD" id="cd16917">
    <property type="entry name" value="HATPase_UhpB-NarQ-NarX-like"/>
    <property type="match status" value="1"/>
</dbReference>
<feature type="domain" description="GAF" evidence="4">
    <location>
        <begin position="182"/>
        <end position="326"/>
    </location>
</feature>
<dbReference type="EMBL" id="BAABHK010000015">
    <property type="protein sequence ID" value="GAA4635301.1"/>
    <property type="molecule type" value="Genomic_DNA"/>
</dbReference>
<protein>
    <submittedName>
        <fullName evidence="6">Two-component system sensor histidine kinase</fullName>
    </submittedName>
</protein>
<evidence type="ECO:0000259" key="4">
    <source>
        <dbReference type="SMART" id="SM00065"/>
    </source>
</evidence>
<dbReference type="InterPro" id="IPR029016">
    <property type="entry name" value="GAF-like_dom_sf"/>
</dbReference>
<dbReference type="SUPFAM" id="SSF55874">
    <property type="entry name" value="ATPase domain of HSP90 chaperone/DNA topoisomerase II/histidine kinase"/>
    <property type="match status" value="1"/>
</dbReference>
<evidence type="ECO:0000313" key="7">
    <source>
        <dbReference type="Proteomes" id="UP001501442"/>
    </source>
</evidence>
<dbReference type="InterPro" id="IPR011712">
    <property type="entry name" value="Sig_transdc_His_kin_sub3_dim/P"/>
</dbReference>
<dbReference type="Pfam" id="PF07730">
    <property type="entry name" value="HisKA_3"/>
    <property type="match status" value="1"/>
</dbReference>
<evidence type="ECO:0000256" key="2">
    <source>
        <dbReference type="ARBA" id="ARBA00022777"/>
    </source>
</evidence>
<gene>
    <name evidence="6" type="ORF">GCM10023196_080220</name>
</gene>
<keyword evidence="7" id="KW-1185">Reference proteome</keyword>
<proteinExistence type="predicted"/>
<dbReference type="SUPFAM" id="SSF55781">
    <property type="entry name" value="GAF domain-like"/>
    <property type="match status" value="2"/>
</dbReference>
<reference evidence="7" key="1">
    <citation type="journal article" date="2019" name="Int. J. Syst. Evol. Microbiol.">
        <title>The Global Catalogue of Microorganisms (GCM) 10K type strain sequencing project: providing services to taxonomists for standard genome sequencing and annotation.</title>
        <authorList>
            <consortium name="The Broad Institute Genomics Platform"/>
            <consortium name="The Broad Institute Genome Sequencing Center for Infectious Disease"/>
            <person name="Wu L."/>
            <person name="Ma J."/>
        </authorList>
    </citation>
    <scope>NUCLEOTIDE SEQUENCE [LARGE SCALE GENOMIC DNA]</scope>
    <source>
        <strain evidence="7">JCM 17939</strain>
    </source>
</reference>
<dbReference type="RefSeq" id="WP_345438261.1">
    <property type="nucleotide sequence ID" value="NZ_BAABHK010000015.1"/>
</dbReference>
<dbReference type="Gene3D" id="3.30.565.10">
    <property type="entry name" value="Histidine kinase-like ATPase, C-terminal domain"/>
    <property type="match status" value="1"/>
</dbReference>
<evidence type="ECO:0000259" key="5">
    <source>
        <dbReference type="SMART" id="SM00387"/>
    </source>
</evidence>
<keyword evidence="3" id="KW-0902">Two-component regulatory system</keyword>
<dbReference type="PANTHER" id="PTHR24421">
    <property type="entry name" value="NITRATE/NITRITE SENSOR PROTEIN NARX-RELATED"/>
    <property type="match status" value="1"/>
</dbReference>
<dbReference type="Pfam" id="PF02518">
    <property type="entry name" value="HATPase_c"/>
    <property type="match status" value="1"/>
</dbReference>
<accession>A0ABP8UPQ3</accession>
<dbReference type="PANTHER" id="PTHR24421:SF56">
    <property type="entry name" value="OXYGEN SENSOR HISTIDINE KINASE RESPONSE REGULATOR DOST"/>
    <property type="match status" value="1"/>
</dbReference>
<dbReference type="Gene3D" id="3.30.450.40">
    <property type="match status" value="2"/>
</dbReference>
<dbReference type="InterPro" id="IPR003594">
    <property type="entry name" value="HATPase_dom"/>
</dbReference>
<comment type="caution">
    <text evidence="6">The sequence shown here is derived from an EMBL/GenBank/DDBJ whole genome shotgun (WGS) entry which is preliminary data.</text>
</comment>
<feature type="domain" description="GAF" evidence="4">
    <location>
        <begin position="15"/>
        <end position="161"/>
    </location>
</feature>
<dbReference type="InterPro" id="IPR036890">
    <property type="entry name" value="HATPase_C_sf"/>
</dbReference>
<feature type="domain" description="Histidine kinase/HSP90-like ATPase" evidence="5">
    <location>
        <begin position="436"/>
        <end position="525"/>
    </location>
</feature>
<dbReference type="Gene3D" id="1.20.5.1930">
    <property type="match status" value="1"/>
</dbReference>
<keyword evidence="1" id="KW-0808">Transferase</keyword>